<feature type="transmembrane region" description="Helical" evidence="8">
    <location>
        <begin position="52"/>
        <end position="72"/>
    </location>
</feature>
<evidence type="ECO:0000256" key="1">
    <source>
        <dbReference type="ARBA" id="ARBA00003475"/>
    </source>
</evidence>
<feature type="transmembrane region" description="Helical" evidence="8">
    <location>
        <begin position="78"/>
        <end position="97"/>
    </location>
</feature>
<keyword evidence="11" id="KW-1185">Reference proteome</keyword>
<comment type="caution">
    <text evidence="10">The sequence shown here is derived from an EMBL/GenBank/DDBJ whole genome shotgun (WGS) entry which is preliminary data.</text>
</comment>
<evidence type="ECO:0000256" key="2">
    <source>
        <dbReference type="ARBA" id="ARBA00004141"/>
    </source>
</evidence>
<feature type="transmembrane region" description="Helical" evidence="8">
    <location>
        <begin position="145"/>
        <end position="164"/>
    </location>
</feature>
<feature type="transmembrane region" description="Helical" evidence="8">
    <location>
        <begin position="6"/>
        <end position="32"/>
    </location>
</feature>
<organism evidence="10 11">
    <name type="scientific">Novosphingobium beihaiensis</name>
    <dbReference type="NCBI Taxonomy" id="2930389"/>
    <lineage>
        <taxon>Bacteria</taxon>
        <taxon>Pseudomonadati</taxon>
        <taxon>Pseudomonadota</taxon>
        <taxon>Alphaproteobacteria</taxon>
        <taxon>Sphingomonadales</taxon>
        <taxon>Sphingomonadaceae</taxon>
        <taxon>Novosphingobium</taxon>
    </lineage>
</organism>
<name>A0ABT0BLB6_9SPHN</name>
<keyword evidence="6 8" id="KW-1133">Transmembrane helix</keyword>
<keyword evidence="5 8" id="KW-0812">Transmembrane</keyword>
<sequence length="183" mass="19277">MTAVMAVALAVAGATARVLVAMLFLAGAMGKLRDLENFRTVLANYRLLPGRAVMPASLALVLAELVLAGGLIGWPRLAAPGAIALLLLFAFAMRVNIARHRDFIDCGCGLSSRRGISNGMVLQNLTLCVLLVPVMLPLAPITGFALANCAAAGVLLYLIIQIFGEMAALRVPRNRTPAAWSQI</sequence>
<dbReference type="InterPro" id="IPR009908">
    <property type="entry name" value="Methylamine_util_MauE"/>
</dbReference>
<dbReference type="EMBL" id="JALHLG010000003">
    <property type="protein sequence ID" value="MCJ2185832.1"/>
    <property type="molecule type" value="Genomic_DNA"/>
</dbReference>
<feature type="domain" description="Methylamine utilisation protein MauE" evidence="9">
    <location>
        <begin position="12"/>
        <end position="132"/>
    </location>
</feature>
<proteinExistence type="predicted"/>
<evidence type="ECO:0000256" key="4">
    <source>
        <dbReference type="ARBA" id="ARBA00019078"/>
    </source>
</evidence>
<dbReference type="Proteomes" id="UP001202281">
    <property type="component" value="Unassembled WGS sequence"/>
</dbReference>
<evidence type="ECO:0000256" key="5">
    <source>
        <dbReference type="ARBA" id="ARBA00022692"/>
    </source>
</evidence>
<comment type="function">
    <text evidence="1">May be specifically involved in the processing, transport, and/or maturation of the MADH beta-subunit.</text>
</comment>
<dbReference type="RefSeq" id="WP_243917862.1">
    <property type="nucleotide sequence ID" value="NZ_JALHLG010000003.1"/>
</dbReference>
<comment type="subcellular location">
    <subcellularLocation>
        <location evidence="2">Membrane</location>
        <topology evidence="2">Multi-pass membrane protein</topology>
    </subcellularLocation>
</comment>
<evidence type="ECO:0000256" key="8">
    <source>
        <dbReference type="SAM" id="Phobius"/>
    </source>
</evidence>
<feature type="transmembrane region" description="Helical" evidence="8">
    <location>
        <begin position="118"/>
        <end position="139"/>
    </location>
</feature>
<comment type="pathway">
    <text evidence="3">One-carbon metabolism; methylamine degradation.</text>
</comment>
<evidence type="ECO:0000256" key="3">
    <source>
        <dbReference type="ARBA" id="ARBA00004856"/>
    </source>
</evidence>
<evidence type="ECO:0000313" key="10">
    <source>
        <dbReference type="EMBL" id="MCJ2185832.1"/>
    </source>
</evidence>
<evidence type="ECO:0000256" key="7">
    <source>
        <dbReference type="ARBA" id="ARBA00023136"/>
    </source>
</evidence>
<keyword evidence="7 8" id="KW-0472">Membrane</keyword>
<gene>
    <name evidence="10" type="ORF">MTR66_03270</name>
</gene>
<dbReference type="Pfam" id="PF07291">
    <property type="entry name" value="MauE"/>
    <property type="match status" value="1"/>
</dbReference>
<evidence type="ECO:0000259" key="9">
    <source>
        <dbReference type="Pfam" id="PF07291"/>
    </source>
</evidence>
<evidence type="ECO:0000313" key="11">
    <source>
        <dbReference type="Proteomes" id="UP001202281"/>
    </source>
</evidence>
<protein>
    <recommendedName>
        <fullName evidence="4">Methylamine utilization protein MauE</fullName>
    </recommendedName>
</protein>
<reference evidence="10 11" key="1">
    <citation type="submission" date="2022-04" db="EMBL/GenBank/DDBJ databases">
        <title>Identification of a novel bacterium isolated from mangrove sediments.</title>
        <authorList>
            <person name="Pan X."/>
        </authorList>
    </citation>
    <scope>NUCLEOTIDE SEQUENCE [LARGE SCALE GENOMIC DNA]</scope>
    <source>
        <strain evidence="10 11">B2638</strain>
    </source>
</reference>
<evidence type="ECO:0000256" key="6">
    <source>
        <dbReference type="ARBA" id="ARBA00022989"/>
    </source>
</evidence>
<accession>A0ABT0BLB6</accession>